<keyword evidence="1" id="KW-0175">Coiled coil</keyword>
<reference evidence="4 5" key="1">
    <citation type="journal article" date="2020" name="G3 (Bethesda)">
        <title>Improved Reference Genome for Cyclotella cryptica CCMP332, a Model for Cell Wall Morphogenesis, Salinity Adaptation, and Lipid Production in Diatoms (Bacillariophyta).</title>
        <authorList>
            <person name="Roberts W.R."/>
            <person name="Downey K.M."/>
            <person name="Ruck E.C."/>
            <person name="Traller J.C."/>
            <person name="Alverson A.J."/>
        </authorList>
    </citation>
    <scope>NUCLEOTIDE SEQUENCE [LARGE SCALE GENOMIC DNA]</scope>
    <source>
        <strain evidence="4 5">CCMP332</strain>
    </source>
</reference>
<dbReference type="Proteomes" id="UP001516023">
    <property type="component" value="Unassembled WGS sequence"/>
</dbReference>
<organism evidence="4 5">
    <name type="scientific">Cyclotella cryptica</name>
    <dbReference type="NCBI Taxonomy" id="29204"/>
    <lineage>
        <taxon>Eukaryota</taxon>
        <taxon>Sar</taxon>
        <taxon>Stramenopiles</taxon>
        <taxon>Ochrophyta</taxon>
        <taxon>Bacillariophyta</taxon>
        <taxon>Coscinodiscophyceae</taxon>
        <taxon>Thalassiosirophycidae</taxon>
        <taxon>Stephanodiscales</taxon>
        <taxon>Stephanodiscaceae</taxon>
        <taxon>Cyclotella</taxon>
    </lineage>
</organism>
<protein>
    <recommendedName>
        <fullName evidence="6">Secreted protein</fullName>
    </recommendedName>
</protein>
<sequence length="158" mass="17036">MLFRTLVTAALCASSVHGFAFSRSTSLPSRSSTALNIMTAAELDAIISEAESCANGECALDEVDSLIKNLLEQQEMLSKRIEEIDTLVKDLEHINGKDNRPADEVRETVRAIFRIFALGDKASGNNYPSLSRATGYSGEVSGGGKTAYDVLPPKPIKK</sequence>
<evidence type="ECO:0000256" key="3">
    <source>
        <dbReference type="SAM" id="SignalP"/>
    </source>
</evidence>
<proteinExistence type="predicted"/>
<accession>A0ABD3Q163</accession>
<feature type="region of interest" description="Disordered" evidence="2">
    <location>
        <begin position="136"/>
        <end position="158"/>
    </location>
</feature>
<evidence type="ECO:0008006" key="6">
    <source>
        <dbReference type="Google" id="ProtNLM"/>
    </source>
</evidence>
<gene>
    <name evidence="4" type="ORF">HJC23_010256</name>
</gene>
<keyword evidence="3" id="KW-0732">Signal</keyword>
<feature type="signal peptide" evidence="3">
    <location>
        <begin position="1"/>
        <end position="18"/>
    </location>
</feature>
<keyword evidence="5" id="KW-1185">Reference proteome</keyword>
<dbReference type="EMBL" id="JABMIG020000089">
    <property type="protein sequence ID" value="KAL3793684.1"/>
    <property type="molecule type" value="Genomic_DNA"/>
</dbReference>
<dbReference type="AlphaFoldDB" id="A0ABD3Q163"/>
<evidence type="ECO:0000313" key="5">
    <source>
        <dbReference type="Proteomes" id="UP001516023"/>
    </source>
</evidence>
<evidence type="ECO:0000313" key="4">
    <source>
        <dbReference type="EMBL" id="KAL3793684.1"/>
    </source>
</evidence>
<name>A0ABD3Q163_9STRA</name>
<evidence type="ECO:0000256" key="1">
    <source>
        <dbReference type="SAM" id="Coils"/>
    </source>
</evidence>
<feature type="chain" id="PRO_5044772079" description="Secreted protein" evidence="3">
    <location>
        <begin position="19"/>
        <end position="158"/>
    </location>
</feature>
<feature type="coiled-coil region" evidence="1">
    <location>
        <begin position="60"/>
        <end position="87"/>
    </location>
</feature>
<evidence type="ECO:0000256" key="2">
    <source>
        <dbReference type="SAM" id="MobiDB-lite"/>
    </source>
</evidence>
<comment type="caution">
    <text evidence="4">The sequence shown here is derived from an EMBL/GenBank/DDBJ whole genome shotgun (WGS) entry which is preliminary data.</text>
</comment>